<accession>A0AA39KMD6</accession>
<proteinExistence type="predicted"/>
<dbReference type="Proteomes" id="UP001168972">
    <property type="component" value="Unassembled WGS sequence"/>
</dbReference>
<dbReference type="AlphaFoldDB" id="A0AA39KMD6"/>
<reference evidence="1" key="1">
    <citation type="journal article" date="2023" name="bioRxiv">
        <title>Scaffold-level genome assemblies of two parasitoid biocontrol wasps reveal the parthenogenesis mechanism and an associated novel virus.</title>
        <authorList>
            <person name="Inwood S."/>
            <person name="Skelly J."/>
            <person name="Guhlin J."/>
            <person name="Harrop T."/>
            <person name="Goldson S."/>
            <person name="Dearden P."/>
        </authorList>
    </citation>
    <scope>NUCLEOTIDE SEQUENCE</scope>
    <source>
        <strain evidence="1">Lincoln</strain>
        <tissue evidence="1">Whole body</tissue>
    </source>
</reference>
<sequence>MKSELNRIPHFFQWGRHRTQFKYRWVEFTPALANDNRLVNTDGCKINRYVIAQCRADNGDKIPMDAEIFPMGTIRPSVGIKSLTICKFRPCCENSINFPGSVQCEIDIEISS</sequence>
<evidence type="ECO:0000313" key="2">
    <source>
        <dbReference type="Proteomes" id="UP001168972"/>
    </source>
</evidence>
<reference evidence="1" key="2">
    <citation type="submission" date="2023-03" db="EMBL/GenBank/DDBJ databases">
        <authorList>
            <person name="Inwood S.N."/>
            <person name="Skelly J.G."/>
            <person name="Guhlin J."/>
            <person name="Harrop T.W.R."/>
            <person name="Goldson S.G."/>
            <person name="Dearden P.K."/>
        </authorList>
    </citation>
    <scope>NUCLEOTIDE SEQUENCE</scope>
    <source>
        <strain evidence="1">Lincoln</strain>
        <tissue evidence="1">Whole body</tissue>
    </source>
</reference>
<gene>
    <name evidence="1" type="ORF">PV327_004252</name>
</gene>
<comment type="caution">
    <text evidence="1">The sequence shown here is derived from an EMBL/GenBank/DDBJ whole genome shotgun (WGS) entry which is preliminary data.</text>
</comment>
<protein>
    <submittedName>
        <fullName evidence="1">Uncharacterized protein</fullName>
    </submittedName>
</protein>
<keyword evidence="2" id="KW-1185">Reference proteome</keyword>
<dbReference type="EMBL" id="JAQQBR010001832">
    <property type="protein sequence ID" value="KAK0166764.1"/>
    <property type="molecule type" value="Genomic_DNA"/>
</dbReference>
<name>A0AA39KMD6_MICHY</name>
<evidence type="ECO:0000313" key="1">
    <source>
        <dbReference type="EMBL" id="KAK0166764.1"/>
    </source>
</evidence>
<organism evidence="1 2">
    <name type="scientific">Microctonus hyperodae</name>
    <name type="common">Parasitoid wasp</name>
    <dbReference type="NCBI Taxonomy" id="165561"/>
    <lineage>
        <taxon>Eukaryota</taxon>
        <taxon>Metazoa</taxon>
        <taxon>Ecdysozoa</taxon>
        <taxon>Arthropoda</taxon>
        <taxon>Hexapoda</taxon>
        <taxon>Insecta</taxon>
        <taxon>Pterygota</taxon>
        <taxon>Neoptera</taxon>
        <taxon>Endopterygota</taxon>
        <taxon>Hymenoptera</taxon>
        <taxon>Apocrita</taxon>
        <taxon>Ichneumonoidea</taxon>
        <taxon>Braconidae</taxon>
        <taxon>Euphorinae</taxon>
        <taxon>Microctonus</taxon>
    </lineage>
</organism>